<organism evidence="1">
    <name type="scientific">Aphanomyces invadans</name>
    <dbReference type="NCBI Taxonomy" id="157072"/>
    <lineage>
        <taxon>Eukaryota</taxon>
        <taxon>Sar</taxon>
        <taxon>Stramenopiles</taxon>
        <taxon>Oomycota</taxon>
        <taxon>Saprolegniomycetes</taxon>
        <taxon>Saprolegniales</taxon>
        <taxon>Verrucalvaceae</taxon>
        <taxon>Aphanomyces</taxon>
    </lineage>
</organism>
<dbReference type="VEuPathDB" id="FungiDB:H310_13796"/>
<gene>
    <name evidence="1" type="ORF">H310_13796</name>
</gene>
<proteinExistence type="predicted"/>
<dbReference type="RefSeq" id="XP_008879656.1">
    <property type="nucleotide sequence ID" value="XM_008881434.1"/>
</dbReference>
<evidence type="ECO:0000313" key="1">
    <source>
        <dbReference type="EMBL" id="ETV91730.1"/>
    </source>
</evidence>
<sequence length="211" mass="23042">MVDSIPLCFFNGCTNIAVSSGKCSAHKTRVKCAVDMCHNQTYARSLCVKHGGKHKCIVNNCTANARSQGLCCKHGPKTHKTLCTVDGCTKVAHARHRCVRHGGGQTCKVDNCTAYSRSAGMCSRHNYMYKEDAVAEPTMGVSNLPSSDESDTTDDLVTLLKEISILHIDNVMVDAPCDATNMTMEFSREDCDWLACMMSSMAYEQLLAVSQ</sequence>
<dbReference type="EMBL" id="KI914007">
    <property type="protein sequence ID" value="ETV91730.1"/>
    <property type="molecule type" value="Genomic_DNA"/>
</dbReference>
<dbReference type="STRING" id="157072.A0A024TC45"/>
<accession>A0A024TC45</accession>
<dbReference type="PANTHER" id="PTHR31827:SF1">
    <property type="entry name" value="EMB|CAB89363.1"/>
    <property type="match status" value="1"/>
</dbReference>
<dbReference type="OrthoDB" id="73726at2759"/>
<dbReference type="GeneID" id="20090846"/>
<evidence type="ECO:0008006" key="2">
    <source>
        <dbReference type="Google" id="ProtNLM"/>
    </source>
</evidence>
<name>A0A024TC45_9STRA</name>
<reference evidence="1" key="1">
    <citation type="submission" date="2013-12" db="EMBL/GenBank/DDBJ databases">
        <title>The Genome Sequence of Aphanomyces invadans NJM9701.</title>
        <authorList>
            <consortium name="The Broad Institute Genomics Platform"/>
            <person name="Russ C."/>
            <person name="Tyler B."/>
            <person name="van West P."/>
            <person name="Dieguez-Uribeondo J."/>
            <person name="Young S.K."/>
            <person name="Zeng Q."/>
            <person name="Gargeya S."/>
            <person name="Fitzgerald M."/>
            <person name="Abouelleil A."/>
            <person name="Alvarado L."/>
            <person name="Chapman S.B."/>
            <person name="Gainer-Dewar J."/>
            <person name="Goldberg J."/>
            <person name="Griggs A."/>
            <person name="Gujja S."/>
            <person name="Hansen M."/>
            <person name="Howarth C."/>
            <person name="Imamovic A."/>
            <person name="Ireland A."/>
            <person name="Larimer J."/>
            <person name="McCowan C."/>
            <person name="Murphy C."/>
            <person name="Pearson M."/>
            <person name="Poon T.W."/>
            <person name="Priest M."/>
            <person name="Roberts A."/>
            <person name="Saif S."/>
            <person name="Shea T."/>
            <person name="Sykes S."/>
            <person name="Wortman J."/>
            <person name="Nusbaum C."/>
            <person name="Birren B."/>
        </authorList>
    </citation>
    <scope>NUCLEOTIDE SEQUENCE [LARGE SCALE GENOMIC DNA]</scope>
    <source>
        <strain evidence="1">NJM9701</strain>
    </source>
</reference>
<dbReference type="AlphaFoldDB" id="A0A024TC45"/>
<protein>
    <recommendedName>
        <fullName evidence="2">WRKY transcription factor 19</fullName>
    </recommendedName>
</protein>
<dbReference type="PANTHER" id="PTHR31827">
    <property type="entry name" value="EMB|CAB89363.1"/>
    <property type="match status" value="1"/>
</dbReference>